<evidence type="ECO:0000256" key="3">
    <source>
        <dbReference type="ARBA" id="ARBA00023004"/>
    </source>
</evidence>
<dbReference type="PANTHER" id="PTHR21180:SF9">
    <property type="entry name" value="TYPE II SECRETION SYSTEM PROTEIN K"/>
    <property type="match status" value="1"/>
</dbReference>
<dbReference type="EMBL" id="CP035281">
    <property type="protein sequence ID" value="QAT43924.1"/>
    <property type="molecule type" value="Genomic_DNA"/>
</dbReference>
<dbReference type="Gene3D" id="1.10.150.320">
    <property type="entry name" value="Photosystem II 12 kDa extrinsic protein"/>
    <property type="match status" value="1"/>
</dbReference>
<dbReference type="SFLD" id="SFLDS00029">
    <property type="entry name" value="Radical_SAM"/>
    <property type="match status" value="1"/>
</dbReference>
<dbReference type="NCBIfam" id="TIGR03916">
    <property type="entry name" value="rSAM_link_UDG"/>
    <property type="match status" value="1"/>
</dbReference>
<organism evidence="5 6">
    <name type="scientific">Aminipila luticellarii</name>
    <dbReference type="NCBI Taxonomy" id="2507160"/>
    <lineage>
        <taxon>Bacteria</taxon>
        <taxon>Bacillati</taxon>
        <taxon>Bacillota</taxon>
        <taxon>Clostridia</taxon>
        <taxon>Peptostreptococcales</taxon>
        <taxon>Anaerovoracaceae</taxon>
        <taxon>Aminipila</taxon>
    </lineage>
</organism>
<evidence type="ECO:0000256" key="2">
    <source>
        <dbReference type="ARBA" id="ARBA00022723"/>
    </source>
</evidence>
<dbReference type="KEGG" id="amij:EQM06_12200"/>
<evidence type="ECO:0000256" key="4">
    <source>
        <dbReference type="ARBA" id="ARBA00023014"/>
    </source>
</evidence>
<gene>
    <name evidence="5" type="ORF">EQM06_12200</name>
</gene>
<dbReference type="InterPro" id="IPR007197">
    <property type="entry name" value="rSAM"/>
</dbReference>
<dbReference type="SFLD" id="SFLDG01102">
    <property type="entry name" value="Uncharacterised_Radical_SAM_Su"/>
    <property type="match status" value="1"/>
</dbReference>
<dbReference type="GO" id="GO:0003824">
    <property type="term" value="F:catalytic activity"/>
    <property type="evidence" value="ECO:0007669"/>
    <property type="project" value="InterPro"/>
</dbReference>
<evidence type="ECO:0000313" key="5">
    <source>
        <dbReference type="EMBL" id="QAT43924.1"/>
    </source>
</evidence>
<name>A0A410PYF9_9FIRM</name>
<keyword evidence="6" id="KW-1185">Reference proteome</keyword>
<reference evidence="5 6" key="1">
    <citation type="submission" date="2019-01" db="EMBL/GenBank/DDBJ databases">
        <title>Draft genomes of a novel of Aminipila strains.</title>
        <authorList>
            <person name="Ma S."/>
        </authorList>
    </citation>
    <scope>NUCLEOTIDE SEQUENCE [LARGE SCALE GENOMIC DNA]</scope>
    <source>
        <strain evidence="6">JN-39</strain>
    </source>
</reference>
<dbReference type="Gene3D" id="3.20.20.70">
    <property type="entry name" value="Aldolase class I"/>
    <property type="match status" value="1"/>
</dbReference>
<keyword evidence="2" id="KW-0479">Metal-binding</keyword>
<keyword evidence="3" id="KW-0408">Iron</keyword>
<dbReference type="InterPro" id="IPR051675">
    <property type="entry name" value="Endo/Exo/Phosphatase_dom_1"/>
</dbReference>
<evidence type="ECO:0000313" key="6">
    <source>
        <dbReference type="Proteomes" id="UP000287601"/>
    </source>
</evidence>
<dbReference type="SUPFAM" id="SSF102114">
    <property type="entry name" value="Radical SAM enzymes"/>
    <property type="match status" value="1"/>
</dbReference>
<dbReference type="PANTHER" id="PTHR21180">
    <property type="entry name" value="ENDONUCLEASE/EXONUCLEASE/PHOSPHATASE FAMILY DOMAIN-CONTAINING PROTEIN 1"/>
    <property type="match status" value="1"/>
</dbReference>
<dbReference type="AlphaFoldDB" id="A0A410PYF9"/>
<dbReference type="Proteomes" id="UP000287601">
    <property type="component" value="Chromosome"/>
</dbReference>
<protein>
    <submittedName>
        <fullName evidence="5">Putative DNA modification/repair radical SAM protein</fullName>
    </submittedName>
</protein>
<dbReference type="InterPro" id="IPR023874">
    <property type="entry name" value="DNA_rSAM_put"/>
</dbReference>
<dbReference type="OrthoDB" id="9801154at2"/>
<accession>A0A410PYF9</accession>
<dbReference type="InterPro" id="IPR058240">
    <property type="entry name" value="rSAM_sf"/>
</dbReference>
<dbReference type="RefSeq" id="WP_128746632.1">
    <property type="nucleotide sequence ID" value="NZ_CP035281.1"/>
</dbReference>
<sequence length="504" mass="56693">MDRSLMDKLQILADSAKYDVSCSTSGVERKNAGRMGNAACAGICHSWSADGRCISLLKILFTNKCVYDCEYCVNRRSADVERASFEPSELADLTMEFYRRNYIEGLFLSSAVEHSPDYTAERILQCLSLLRYEYGFAGYIHAKIIPGVSQELIHAIGMVADRLSVNIELPTGESLQRLAPQKKVNAIFSPMKQITTTLIEQKALKGPGTMFKGKNINNPLHDLQPMGKELIQTEGADADMGDGSLYQISSPKEGHSLIKEPRYKYKERFAPAGQTTQMIIGAGTETDRQIVKTSESLYRSFKMKRVYFSAYVPVRNSPLLPSLFTAPPLVREHRLYQADWLLRFYGFSADEMFTDAEPNLDLELDPKITWALRNIHYFPIEVNKASMEELLRIPGVGTTSALRIIRQRKVCAVKYEDLKKMGVVLKRARFFLTCSGKYYGGKDLIPEYIKGKILKADGIKSRLLPINDEIQISMFSPESFHLPATPQDSVSLQRSLETNGGLLI</sequence>
<proteinExistence type="predicted"/>
<dbReference type="GO" id="GO:0051536">
    <property type="term" value="F:iron-sulfur cluster binding"/>
    <property type="evidence" value="ECO:0007669"/>
    <property type="project" value="UniProtKB-KW"/>
</dbReference>
<dbReference type="GO" id="GO:0046872">
    <property type="term" value="F:metal ion binding"/>
    <property type="evidence" value="ECO:0007669"/>
    <property type="project" value="UniProtKB-KW"/>
</dbReference>
<dbReference type="SUPFAM" id="SSF47781">
    <property type="entry name" value="RuvA domain 2-like"/>
    <property type="match status" value="1"/>
</dbReference>
<keyword evidence="1" id="KW-0949">S-adenosyl-L-methionine</keyword>
<evidence type="ECO:0000256" key="1">
    <source>
        <dbReference type="ARBA" id="ARBA00022691"/>
    </source>
</evidence>
<dbReference type="InterPro" id="IPR013785">
    <property type="entry name" value="Aldolase_TIM"/>
</dbReference>
<dbReference type="InterPro" id="IPR010994">
    <property type="entry name" value="RuvA_2-like"/>
</dbReference>
<keyword evidence="4" id="KW-0411">Iron-sulfur</keyword>